<proteinExistence type="predicted"/>
<dbReference type="EMBL" id="CAADGH010000129">
    <property type="protein sequence ID" value="VFK77369.1"/>
    <property type="molecule type" value="Genomic_DNA"/>
</dbReference>
<dbReference type="EMBL" id="CAADFQ010000130">
    <property type="protein sequence ID" value="VFK35592.1"/>
    <property type="molecule type" value="Genomic_DNA"/>
</dbReference>
<evidence type="ECO:0000313" key="2">
    <source>
        <dbReference type="EMBL" id="VFK28984.1"/>
    </source>
</evidence>
<organism evidence="3">
    <name type="scientific">Candidatus Kentrum sp. MB</name>
    <dbReference type="NCBI Taxonomy" id="2138164"/>
    <lineage>
        <taxon>Bacteria</taxon>
        <taxon>Pseudomonadati</taxon>
        <taxon>Pseudomonadota</taxon>
        <taxon>Gammaproteobacteria</taxon>
        <taxon>Candidatus Kentrum</taxon>
    </lineage>
</organism>
<dbReference type="InterPro" id="IPR029060">
    <property type="entry name" value="PIN-like_dom_sf"/>
</dbReference>
<evidence type="ECO:0000259" key="1">
    <source>
        <dbReference type="Pfam" id="PF01850"/>
    </source>
</evidence>
<dbReference type="EMBL" id="CAADFO010000044">
    <property type="protein sequence ID" value="VFK28984.1"/>
    <property type="molecule type" value="Genomic_DNA"/>
</dbReference>
<feature type="domain" description="PIN" evidence="1">
    <location>
        <begin position="28"/>
        <end position="116"/>
    </location>
</feature>
<gene>
    <name evidence="2" type="ORF">BECKMB1821G_GA0114241_10447</name>
    <name evidence="4" type="ORF">BECKMB1821H_GA0114242_11295</name>
    <name evidence="3" type="ORF">BECKMB1821I_GA0114274_11305</name>
</gene>
<accession>A0A450Y2C3</accession>
<evidence type="ECO:0000313" key="3">
    <source>
        <dbReference type="EMBL" id="VFK35592.1"/>
    </source>
</evidence>
<dbReference type="AlphaFoldDB" id="A0A450Y2C3"/>
<dbReference type="CDD" id="cd18687">
    <property type="entry name" value="PIN_VapC-like"/>
    <property type="match status" value="1"/>
</dbReference>
<evidence type="ECO:0000313" key="4">
    <source>
        <dbReference type="EMBL" id="VFK77369.1"/>
    </source>
</evidence>
<protein>
    <submittedName>
        <fullName evidence="3">PIN domain-containing protein</fullName>
    </submittedName>
</protein>
<dbReference type="InterPro" id="IPR002716">
    <property type="entry name" value="PIN_dom"/>
</dbReference>
<name>A0A450Y2C3_9GAMM</name>
<dbReference type="Pfam" id="PF01850">
    <property type="entry name" value="PIN"/>
    <property type="match status" value="1"/>
</dbReference>
<dbReference type="Gene3D" id="3.40.50.1010">
    <property type="entry name" value="5'-nuclease"/>
    <property type="match status" value="1"/>
</dbReference>
<sequence length="142" mass="16132">MKQKVYIETSIPSYLTAWRSRDLVIAGNQETTKEWWERRNDFDLYLSEFVLTEMVRGDSGAAAERLKALEAIPQIEITEQTAIIAERLLLEASLSGKARVDVLHIAVAAIGGMDYLLTWNCTHNCKSGIQAKNRIHHSFIRI</sequence>
<dbReference type="SUPFAM" id="SSF88723">
    <property type="entry name" value="PIN domain-like"/>
    <property type="match status" value="1"/>
</dbReference>
<reference evidence="3" key="1">
    <citation type="submission" date="2019-02" db="EMBL/GenBank/DDBJ databases">
        <authorList>
            <person name="Gruber-Vodicka R. H."/>
            <person name="Seah K. B. B."/>
        </authorList>
    </citation>
    <scope>NUCLEOTIDE SEQUENCE</scope>
    <source>
        <strain evidence="2">BECK_BZ197</strain>
        <strain evidence="4">BECK_BZ198</strain>
        <strain evidence="3">BECK_BZ199</strain>
    </source>
</reference>